<dbReference type="CDD" id="cd06667">
    <property type="entry name" value="PDZ2_MUPP1-like"/>
    <property type="match status" value="1"/>
</dbReference>
<name>A0A0B2UPB3_TOXCA</name>
<evidence type="ECO:0000259" key="1">
    <source>
        <dbReference type="PROSITE" id="PS50106"/>
    </source>
</evidence>
<dbReference type="AlphaFoldDB" id="A0A0B2UPB3"/>
<proteinExistence type="predicted"/>
<organism evidence="2 3">
    <name type="scientific">Toxocara canis</name>
    <name type="common">Canine roundworm</name>
    <dbReference type="NCBI Taxonomy" id="6265"/>
    <lineage>
        <taxon>Eukaryota</taxon>
        <taxon>Metazoa</taxon>
        <taxon>Ecdysozoa</taxon>
        <taxon>Nematoda</taxon>
        <taxon>Chromadorea</taxon>
        <taxon>Rhabditida</taxon>
        <taxon>Spirurina</taxon>
        <taxon>Ascaridomorpha</taxon>
        <taxon>Ascaridoidea</taxon>
        <taxon>Toxocaridae</taxon>
        <taxon>Toxocara</taxon>
    </lineage>
</organism>
<dbReference type="Proteomes" id="UP000031036">
    <property type="component" value="Unassembled WGS sequence"/>
</dbReference>
<dbReference type="Gene3D" id="2.30.42.10">
    <property type="match status" value="1"/>
</dbReference>
<comment type="caution">
    <text evidence="2">The sequence shown here is derived from an EMBL/GenBank/DDBJ whole genome shotgun (WGS) entry which is preliminary data.</text>
</comment>
<evidence type="ECO:0000313" key="2">
    <source>
        <dbReference type="EMBL" id="KHN72816.1"/>
    </source>
</evidence>
<dbReference type="SMART" id="SM00228">
    <property type="entry name" value="PDZ"/>
    <property type="match status" value="1"/>
</dbReference>
<dbReference type="PROSITE" id="PS50106">
    <property type="entry name" value="PDZ"/>
    <property type="match status" value="1"/>
</dbReference>
<dbReference type="InterPro" id="IPR001478">
    <property type="entry name" value="PDZ"/>
</dbReference>
<dbReference type="OrthoDB" id="6022242at2759"/>
<dbReference type="PANTHER" id="PTHR19964:SF92">
    <property type="entry name" value="PATJ HOMOLOG"/>
    <property type="match status" value="1"/>
</dbReference>
<dbReference type="SUPFAM" id="SSF50156">
    <property type="entry name" value="PDZ domain-like"/>
    <property type="match status" value="1"/>
</dbReference>
<dbReference type="PANTHER" id="PTHR19964">
    <property type="entry name" value="MULTIPLE PDZ DOMAIN PROTEIN"/>
    <property type="match status" value="1"/>
</dbReference>
<keyword evidence="3" id="KW-1185">Reference proteome</keyword>
<dbReference type="InterPro" id="IPR051342">
    <property type="entry name" value="PDZ_scaffold"/>
</dbReference>
<reference evidence="2 3" key="1">
    <citation type="submission" date="2014-11" db="EMBL/GenBank/DDBJ databases">
        <title>Genetic blueprint of the zoonotic pathogen Toxocara canis.</title>
        <authorList>
            <person name="Zhu X.-Q."/>
            <person name="Korhonen P.K."/>
            <person name="Cai H."/>
            <person name="Young N.D."/>
            <person name="Nejsum P."/>
            <person name="von Samson-Himmelstjerna G."/>
            <person name="Boag P.R."/>
            <person name="Tan P."/>
            <person name="Li Q."/>
            <person name="Min J."/>
            <person name="Yang Y."/>
            <person name="Wang X."/>
            <person name="Fang X."/>
            <person name="Hall R.S."/>
            <person name="Hofmann A."/>
            <person name="Sternberg P.W."/>
            <person name="Jex A.R."/>
            <person name="Gasser R.B."/>
        </authorList>
    </citation>
    <scope>NUCLEOTIDE SEQUENCE [LARGE SCALE GENOMIC DNA]</scope>
    <source>
        <strain evidence="2">PN_DK_2014</strain>
    </source>
</reference>
<dbReference type="InterPro" id="IPR036034">
    <property type="entry name" value="PDZ_sf"/>
</dbReference>
<dbReference type="STRING" id="6265.A0A0B2UPB3"/>
<protein>
    <submittedName>
        <fullName evidence="2">Patj-like protein</fullName>
    </submittedName>
</protein>
<dbReference type="EMBL" id="JPKZ01003190">
    <property type="protein sequence ID" value="KHN72816.1"/>
    <property type="molecule type" value="Genomic_DNA"/>
</dbReference>
<evidence type="ECO:0000313" key="3">
    <source>
        <dbReference type="Proteomes" id="UP000031036"/>
    </source>
</evidence>
<sequence length="147" mass="15890">MKIFYEVVHNEASDFIENSELQLTGDWTQVQIITLPNEPGIGLGFGIVGGTSTGVVVKTILPGSPADKDRRLRPGDHILRIGAISVHGMGSQQVASILRQQDTRVELVVGRSLPHNGKLVDTTEKENTQIAQSIVACSESMIDADEE</sequence>
<feature type="domain" description="PDZ" evidence="1">
    <location>
        <begin position="32"/>
        <end position="113"/>
    </location>
</feature>
<accession>A0A0B2UPB3</accession>
<dbReference type="Pfam" id="PF00595">
    <property type="entry name" value="PDZ"/>
    <property type="match status" value="1"/>
</dbReference>
<gene>
    <name evidence="2" type="primary">Patj</name>
    <name evidence="2" type="ORF">Tcan_14312</name>
</gene>